<dbReference type="GeneID" id="126891754"/>
<dbReference type="RefSeq" id="XP_050517000.1">
    <property type="nucleotide sequence ID" value="XM_050661043.1"/>
</dbReference>
<dbReference type="EnsemblMetazoa" id="XM_050661043.1">
    <property type="protein sequence ID" value="XP_050517000.1"/>
    <property type="gene ID" value="LOC126891754"/>
</dbReference>
<protein>
    <submittedName>
        <fullName evidence="1">Uncharacterized protein</fullName>
    </submittedName>
</protein>
<reference evidence="1" key="1">
    <citation type="submission" date="2025-05" db="UniProtKB">
        <authorList>
            <consortium name="EnsemblMetazoa"/>
        </authorList>
    </citation>
    <scope>IDENTIFICATION</scope>
</reference>
<organism evidence="1 2">
    <name type="scientific">Diabrotica virgifera virgifera</name>
    <name type="common">western corn rootworm</name>
    <dbReference type="NCBI Taxonomy" id="50390"/>
    <lineage>
        <taxon>Eukaryota</taxon>
        <taxon>Metazoa</taxon>
        <taxon>Ecdysozoa</taxon>
        <taxon>Arthropoda</taxon>
        <taxon>Hexapoda</taxon>
        <taxon>Insecta</taxon>
        <taxon>Pterygota</taxon>
        <taxon>Neoptera</taxon>
        <taxon>Endopterygota</taxon>
        <taxon>Coleoptera</taxon>
        <taxon>Polyphaga</taxon>
        <taxon>Cucujiformia</taxon>
        <taxon>Chrysomeloidea</taxon>
        <taxon>Chrysomelidae</taxon>
        <taxon>Galerucinae</taxon>
        <taxon>Diabroticina</taxon>
        <taxon>Diabroticites</taxon>
        <taxon>Diabrotica</taxon>
    </lineage>
</organism>
<name>A0ABM5L3J7_DIAVI</name>
<dbReference type="Proteomes" id="UP001652700">
    <property type="component" value="Unplaced"/>
</dbReference>
<evidence type="ECO:0000313" key="1">
    <source>
        <dbReference type="EnsemblMetazoa" id="XP_050517000.1"/>
    </source>
</evidence>
<evidence type="ECO:0000313" key="2">
    <source>
        <dbReference type="Proteomes" id="UP001652700"/>
    </source>
</evidence>
<proteinExistence type="predicted"/>
<accession>A0ABM5L3J7</accession>
<sequence length="134" mass="15498">MEVKQEISKEICKVEIEYNDLDDALLDGFKCEIEEKSNSQSNTNDTYDSEFEDLKKYSIKTEIEQHGNELNPFEENQKVDAEKDRSPDALEIGIVKFCSTVQILGKVVFTSWKNQIFHKLYDVYSNFGITLQNG</sequence>
<keyword evidence="2" id="KW-1185">Reference proteome</keyword>